<evidence type="ECO:0000313" key="8">
    <source>
        <dbReference type="Proteomes" id="UP000006813"/>
    </source>
</evidence>
<evidence type="ECO:0000259" key="6">
    <source>
        <dbReference type="Pfam" id="PF00061"/>
    </source>
</evidence>
<dbReference type="CDD" id="cd19414">
    <property type="entry name" value="lipocalin_1_3_4_13-like"/>
    <property type="match status" value="1"/>
</dbReference>
<organism evidence="7 8">
    <name type="scientific">Heterocephalus glaber</name>
    <name type="common">Naked mole rat</name>
    <dbReference type="NCBI Taxonomy" id="10181"/>
    <lineage>
        <taxon>Eukaryota</taxon>
        <taxon>Metazoa</taxon>
        <taxon>Chordata</taxon>
        <taxon>Craniata</taxon>
        <taxon>Vertebrata</taxon>
        <taxon>Euteleostomi</taxon>
        <taxon>Mammalia</taxon>
        <taxon>Eutheria</taxon>
        <taxon>Euarchontoglires</taxon>
        <taxon>Glires</taxon>
        <taxon>Rodentia</taxon>
        <taxon>Hystricomorpha</taxon>
        <taxon>Bathyergidae</taxon>
        <taxon>Heterocephalus</taxon>
    </lineage>
</organism>
<feature type="domain" description="Lipocalin/cytosolic fatty-acid binding" evidence="6">
    <location>
        <begin position="210"/>
        <end position="345"/>
    </location>
</feature>
<dbReference type="Pfam" id="PF00061">
    <property type="entry name" value="Lipocalin"/>
    <property type="match status" value="1"/>
</dbReference>
<evidence type="ECO:0000256" key="4">
    <source>
        <dbReference type="ARBA" id="ARBA00022729"/>
    </source>
</evidence>
<evidence type="ECO:0000256" key="1">
    <source>
        <dbReference type="ARBA" id="ARBA00004613"/>
    </source>
</evidence>
<dbReference type="AlphaFoldDB" id="G5ANW4"/>
<comment type="similarity">
    <text evidence="2">Belongs to the calycin superfamily. Lipocalin family.</text>
</comment>
<dbReference type="PANTHER" id="PTHR11430:SF129">
    <property type="entry name" value="ODORANT-BINDING PROTEIN 2A-RELATED"/>
    <property type="match status" value="1"/>
</dbReference>
<feature type="signal peptide" evidence="5">
    <location>
        <begin position="1"/>
        <end position="18"/>
    </location>
</feature>
<protein>
    <submittedName>
        <fullName evidence="7">Late lactation protein B</fullName>
    </submittedName>
</protein>
<keyword evidence="4 5" id="KW-0732">Signal</keyword>
<dbReference type="SUPFAM" id="SSF50814">
    <property type="entry name" value="Lipocalins"/>
    <property type="match status" value="2"/>
</dbReference>
<dbReference type="PANTHER" id="PTHR11430">
    <property type="entry name" value="LIPOCALIN"/>
    <property type="match status" value="1"/>
</dbReference>
<evidence type="ECO:0000313" key="7">
    <source>
        <dbReference type="EMBL" id="EHA98724.1"/>
    </source>
</evidence>
<proteinExistence type="inferred from homology"/>
<dbReference type="EMBL" id="JH166239">
    <property type="protein sequence ID" value="EHA98724.1"/>
    <property type="molecule type" value="Genomic_DNA"/>
</dbReference>
<comment type="subcellular location">
    <subcellularLocation>
        <location evidence="1">Secreted</location>
    </subcellularLocation>
</comment>
<dbReference type="GO" id="GO:0005615">
    <property type="term" value="C:extracellular space"/>
    <property type="evidence" value="ECO:0007669"/>
    <property type="project" value="TreeGrafter"/>
</dbReference>
<dbReference type="Gene3D" id="2.40.128.20">
    <property type="match status" value="2"/>
</dbReference>
<feature type="chain" id="PRO_5003473571" evidence="5">
    <location>
        <begin position="19"/>
        <end position="354"/>
    </location>
</feature>
<dbReference type="InterPro" id="IPR002450">
    <property type="entry name" value="von_Ebner_gland"/>
</dbReference>
<dbReference type="InterPro" id="IPR002345">
    <property type="entry name" value="Lipocalin"/>
</dbReference>
<dbReference type="InParanoid" id="G5ANW4"/>
<evidence type="ECO:0000256" key="5">
    <source>
        <dbReference type="SAM" id="SignalP"/>
    </source>
</evidence>
<dbReference type="GO" id="GO:0036094">
    <property type="term" value="F:small molecule binding"/>
    <property type="evidence" value="ECO:0007669"/>
    <property type="project" value="InterPro"/>
</dbReference>
<dbReference type="PRINTS" id="PR01175">
    <property type="entry name" value="VNEBNERGLAND"/>
</dbReference>
<keyword evidence="3" id="KW-0964">Secreted</keyword>
<dbReference type="InterPro" id="IPR000566">
    <property type="entry name" value="Lipocln_cytosolic_FA-bd_dom"/>
</dbReference>
<sequence>MLLLLLTTGLSLLSVLRAKRPLMTPADAKEVTVPGKGIWYIIRWTGDVPIPAKVETQPLPPFTFIRNKGTQFELRMNFRFRSVCFPFDMELDEFIIPGAFYSTMGYFISIHFLPGNEYAIAFYKGMTAYVFYEMMELIGRTLNENPDALRTFEEYVEWKGRNKSEIINPPDTGCEQSLEMKTLACTILLFSLVASLQAQDAEPEGHNMEGTWYLKAMVTSKKMPETMKPKKSYPVTMTALDNGNYEVQLSFFYKDKCEEKTIEMQRTKDPKKFKTTQNIIVSVQEMSVKDHFIFYIEHQVFGMPIRIAKLLARTPEENPEALGEFKKFMKRKKLNVEYLVIPQQSGTQGLWFGS</sequence>
<dbReference type="eggNOG" id="ENOG502RU5H">
    <property type="taxonomic scope" value="Eukaryota"/>
</dbReference>
<dbReference type="STRING" id="10181.G5ANW4"/>
<dbReference type="InterPro" id="IPR012674">
    <property type="entry name" value="Calycin"/>
</dbReference>
<gene>
    <name evidence="7" type="ORF">GW7_10058</name>
</gene>
<accession>G5ANW4</accession>
<name>G5ANW4_HETGA</name>
<dbReference type="Proteomes" id="UP000006813">
    <property type="component" value="Unassembled WGS sequence"/>
</dbReference>
<evidence type="ECO:0000256" key="2">
    <source>
        <dbReference type="ARBA" id="ARBA00006889"/>
    </source>
</evidence>
<reference evidence="7 8" key="1">
    <citation type="journal article" date="2011" name="Nature">
        <title>Genome sequencing reveals insights into physiology and longevity of the naked mole rat.</title>
        <authorList>
            <person name="Kim E.B."/>
            <person name="Fang X."/>
            <person name="Fushan A.A."/>
            <person name="Huang Z."/>
            <person name="Lobanov A.V."/>
            <person name="Han L."/>
            <person name="Marino S.M."/>
            <person name="Sun X."/>
            <person name="Turanov A.A."/>
            <person name="Yang P."/>
            <person name="Yim S.H."/>
            <person name="Zhao X."/>
            <person name="Kasaikina M.V."/>
            <person name="Stoletzki N."/>
            <person name="Peng C."/>
            <person name="Polak P."/>
            <person name="Xiong Z."/>
            <person name="Kiezun A."/>
            <person name="Zhu Y."/>
            <person name="Chen Y."/>
            <person name="Kryukov G.V."/>
            <person name="Zhang Q."/>
            <person name="Peshkin L."/>
            <person name="Yang L."/>
            <person name="Bronson R.T."/>
            <person name="Buffenstein R."/>
            <person name="Wang B."/>
            <person name="Han C."/>
            <person name="Li Q."/>
            <person name="Chen L."/>
            <person name="Zhao W."/>
            <person name="Sunyaev S.R."/>
            <person name="Park T.J."/>
            <person name="Zhang G."/>
            <person name="Wang J."/>
            <person name="Gladyshev V.N."/>
        </authorList>
    </citation>
    <scope>NUCLEOTIDE SEQUENCE [LARGE SCALE GENOMIC DNA]</scope>
</reference>
<evidence type="ECO:0000256" key="3">
    <source>
        <dbReference type="ARBA" id="ARBA00022525"/>
    </source>
</evidence>